<protein>
    <submittedName>
        <fullName evidence="1">Uncharacterized protein</fullName>
    </submittedName>
</protein>
<reference evidence="1 2" key="1">
    <citation type="submission" date="2011-10" db="EMBL/GenBank/DDBJ databases">
        <title>The Improved High-Quality Draft genome of Leptonema illini DSM 21528.</title>
        <authorList>
            <consortium name="US DOE Joint Genome Institute (JGI-PGF)"/>
            <person name="Lucas S."/>
            <person name="Copeland A."/>
            <person name="Lapidus A."/>
            <person name="Glavina del Rio T."/>
            <person name="Dalin E."/>
            <person name="Tice H."/>
            <person name="Bruce D."/>
            <person name="Goodwin L."/>
            <person name="Pitluck S."/>
            <person name="Peters L."/>
            <person name="Mikhailova N."/>
            <person name="Held B."/>
            <person name="Kyrpides N."/>
            <person name="Mavromatis K."/>
            <person name="Ivanova N."/>
            <person name="Markowitz V."/>
            <person name="Cheng J.-F."/>
            <person name="Hugenholtz P."/>
            <person name="Woyke T."/>
            <person name="Wu D."/>
            <person name="Gronow S."/>
            <person name="Wellnitz S."/>
            <person name="Brambilla E.-M."/>
            <person name="Klenk H.-P."/>
            <person name="Eisen J.A."/>
        </authorList>
    </citation>
    <scope>NUCLEOTIDE SEQUENCE [LARGE SCALE GENOMIC DNA]</scope>
    <source>
        <strain evidence="1 2">DSM 21528</strain>
    </source>
</reference>
<proteinExistence type="predicted"/>
<accession>H2CG94</accession>
<dbReference type="EMBL" id="JH597773">
    <property type="protein sequence ID" value="EHQ05775.1"/>
    <property type="molecule type" value="Genomic_DNA"/>
</dbReference>
<gene>
    <name evidence="1" type="ORF">Lepil_1077</name>
</gene>
<name>H2CG94_9LEPT</name>
<dbReference type="AlphaFoldDB" id="H2CG94"/>
<dbReference type="STRING" id="183.GCA_002009735_01562"/>
<keyword evidence="2" id="KW-1185">Reference proteome</keyword>
<evidence type="ECO:0000313" key="2">
    <source>
        <dbReference type="Proteomes" id="UP000005737"/>
    </source>
</evidence>
<organism evidence="1 2">
    <name type="scientific">Leptonema illini DSM 21528</name>
    <dbReference type="NCBI Taxonomy" id="929563"/>
    <lineage>
        <taxon>Bacteria</taxon>
        <taxon>Pseudomonadati</taxon>
        <taxon>Spirochaetota</taxon>
        <taxon>Spirochaetia</taxon>
        <taxon>Leptospirales</taxon>
        <taxon>Leptospiraceae</taxon>
        <taxon>Leptonema</taxon>
    </lineage>
</organism>
<evidence type="ECO:0000313" key="1">
    <source>
        <dbReference type="EMBL" id="EHQ05775.1"/>
    </source>
</evidence>
<dbReference type="HOGENOM" id="CLU_1989897_0_0_12"/>
<sequence length="125" mass="13823">MKKKMFVAVAAAGWPISGFLMWQLLSGDTEERGAVGITKSGEQVRHASGSVNRSLKAVLVSPISKVYVRPHPDGFLTGRWIAFQSFNRRTAGATEFIDFLLEGNVTSVPSEAVDWPKQSPRQEFR</sequence>
<dbReference type="Proteomes" id="UP000005737">
    <property type="component" value="Unassembled WGS sequence"/>
</dbReference>